<dbReference type="GO" id="GO:0005634">
    <property type="term" value="C:nucleus"/>
    <property type="evidence" value="ECO:0007669"/>
    <property type="project" value="TreeGrafter"/>
</dbReference>
<feature type="compositionally biased region" description="Polar residues" evidence="3">
    <location>
        <begin position="62"/>
        <end position="79"/>
    </location>
</feature>
<dbReference type="PRINTS" id="PR00503">
    <property type="entry name" value="BROMODOMAIN"/>
</dbReference>
<dbReference type="SMART" id="SM00297">
    <property type="entry name" value="BROMO"/>
    <property type="match status" value="1"/>
</dbReference>
<keyword evidence="1 2" id="KW-0103">Bromodomain</keyword>
<accession>A0A915D0C2</accession>
<feature type="domain" description="Bromo" evidence="4">
    <location>
        <begin position="147"/>
        <end position="219"/>
    </location>
</feature>
<evidence type="ECO:0000313" key="6">
    <source>
        <dbReference type="WBParaSite" id="jg1458.1"/>
    </source>
</evidence>
<keyword evidence="5" id="KW-1185">Reference proteome</keyword>
<evidence type="ECO:0000256" key="2">
    <source>
        <dbReference type="PROSITE-ProRule" id="PRU00035"/>
    </source>
</evidence>
<evidence type="ECO:0000313" key="5">
    <source>
        <dbReference type="Proteomes" id="UP000887574"/>
    </source>
</evidence>
<dbReference type="WBParaSite" id="jg1458.1">
    <property type="protein sequence ID" value="jg1458.1"/>
    <property type="gene ID" value="jg1458"/>
</dbReference>
<proteinExistence type="predicted"/>
<dbReference type="PANTHER" id="PTHR22880:SF225">
    <property type="entry name" value="BROMODOMAIN-CONTAINING PROTEIN BET-1-RELATED"/>
    <property type="match status" value="1"/>
</dbReference>
<feature type="region of interest" description="Disordered" evidence="3">
    <location>
        <begin position="54"/>
        <end position="82"/>
    </location>
</feature>
<dbReference type="GO" id="GO:0006338">
    <property type="term" value="P:chromatin remodeling"/>
    <property type="evidence" value="ECO:0007669"/>
    <property type="project" value="TreeGrafter"/>
</dbReference>
<reference evidence="6" key="1">
    <citation type="submission" date="2022-11" db="UniProtKB">
        <authorList>
            <consortium name="WormBaseParasite"/>
        </authorList>
    </citation>
    <scope>IDENTIFICATION</scope>
</reference>
<dbReference type="Pfam" id="PF00439">
    <property type="entry name" value="Bromodomain"/>
    <property type="match status" value="1"/>
</dbReference>
<dbReference type="InterPro" id="IPR050935">
    <property type="entry name" value="Bromo_chromatin_reader"/>
</dbReference>
<organism evidence="5 6">
    <name type="scientific">Ditylenchus dipsaci</name>
    <dbReference type="NCBI Taxonomy" id="166011"/>
    <lineage>
        <taxon>Eukaryota</taxon>
        <taxon>Metazoa</taxon>
        <taxon>Ecdysozoa</taxon>
        <taxon>Nematoda</taxon>
        <taxon>Chromadorea</taxon>
        <taxon>Rhabditida</taxon>
        <taxon>Tylenchina</taxon>
        <taxon>Tylenchomorpha</taxon>
        <taxon>Sphaerularioidea</taxon>
        <taxon>Anguinidae</taxon>
        <taxon>Anguininae</taxon>
        <taxon>Ditylenchus</taxon>
    </lineage>
</organism>
<feature type="region of interest" description="Disordered" evidence="3">
    <location>
        <begin position="325"/>
        <end position="361"/>
    </location>
</feature>
<evidence type="ECO:0000256" key="1">
    <source>
        <dbReference type="ARBA" id="ARBA00023117"/>
    </source>
</evidence>
<dbReference type="AlphaFoldDB" id="A0A915D0C2"/>
<dbReference type="SUPFAM" id="SSF47370">
    <property type="entry name" value="Bromodomain"/>
    <property type="match status" value="2"/>
</dbReference>
<dbReference type="Gene3D" id="1.20.920.10">
    <property type="entry name" value="Bromodomain-like"/>
    <property type="match status" value="2"/>
</dbReference>
<protein>
    <submittedName>
        <fullName evidence="6">Bromo domain-containing protein</fullName>
    </submittedName>
</protein>
<dbReference type="InterPro" id="IPR036427">
    <property type="entry name" value="Bromodomain-like_sf"/>
</dbReference>
<dbReference type="PANTHER" id="PTHR22880">
    <property type="entry name" value="FALZ-RELATED BROMODOMAIN-CONTAINING PROTEINS"/>
    <property type="match status" value="1"/>
</dbReference>
<evidence type="ECO:0000259" key="4">
    <source>
        <dbReference type="PROSITE" id="PS50014"/>
    </source>
</evidence>
<dbReference type="PROSITE" id="PS50014">
    <property type="entry name" value="BROMODOMAIN_2"/>
    <property type="match status" value="1"/>
</dbReference>
<dbReference type="Proteomes" id="UP000887574">
    <property type="component" value="Unplaced"/>
</dbReference>
<dbReference type="GO" id="GO:0000785">
    <property type="term" value="C:chromatin"/>
    <property type="evidence" value="ECO:0007669"/>
    <property type="project" value="TreeGrafter"/>
</dbReference>
<dbReference type="GO" id="GO:0006355">
    <property type="term" value="P:regulation of DNA-templated transcription"/>
    <property type="evidence" value="ECO:0007669"/>
    <property type="project" value="TreeGrafter"/>
</dbReference>
<name>A0A915D0C2_9BILA</name>
<sequence length="441" mass="49381">MTHPHGFCVLEQSTLCKCRYAVDQFETSIFGGLKRGEDEERGICRNFQENFRDKNGSAKGGSLNSSETGGHSLPGSSSPMWMPCRRAQTTRKRVMATDHRKMAKPMQPPTLCPLLGIVSVVGNSSAGKCNGMVQPRVIPPVGKPTRHTNQLDFIAKEPVDAIKLNIPDYHKVIKRPMDLGTIEKRLQNVYYYSADDCLRDVGAVMTNCFLFNEEADDFDAIFTSCYRFNQAEDDVTLMCRNIENLCREKLKNKPEKEYEIPRPSQKKPVKVALLQLPRRVLPQVLPTDQLWTLLDQDLLERVVTTASSSGLTTVSEVSSLAIAEPPARPSKVQKGVKRKADTTTSFDEEGQVAGTSSKEVVEKKASATAAAAPVDAKKRDVRPIKKPAPVPIDYTTLKPRFKGKLTEQMKFCQRIVSELLSKRCKNFAWPSLNRWMWKDSA</sequence>
<evidence type="ECO:0000256" key="3">
    <source>
        <dbReference type="SAM" id="MobiDB-lite"/>
    </source>
</evidence>
<dbReference type="InterPro" id="IPR001487">
    <property type="entry name" value="Bromodomain"/>
</dbReference>